<keyword evidence="4" id="KW-1185">Reference proteome</keyword>
<dbReference type="InParanoid" id="C5LZ95"/>
<name>C5LZ95_PERM5</name>
<feature type="coiled-coil region" evidence="1">
    <location>
        <begin position="62"/>
        <end position="92"/>
    </location>
</feature>
<protein>
    <submittedName>
        <fullName evidence="3">Uncharacterized protein</fullName>
    </submittedName>
</protein>
<dbReference type="Proteomes" id="UP000007800">
    <property type="component" value="Unassembled WGS sequence"/>
</dbReference>
<organism evidence="4">
    <name type="scientific">Perkinsus marinus (strain ATCC 50983 / TXsc)</name>
    <dbReference type="NCBI Taxonomy" id="423536"/>
    <lineage>
        <taxon>Eukaryota</taxon>
        <taxon>Sar</taxon>
        <taxon>Alveolata</taxon>
        <taxon>Perkinsozoa</taxon>
        <taxon>Perkinsea</taxon>
        <taxon>Perkinsida</taxon>
        <taxon>Perkinsidae</taxon>
        <taxon>Perkinsus</taxon>
    </lineage>
</organism>
<feature type="compositionally biased region" description="Basic and acidic residues" evidence="2">
    <location>
        <begin position="34"/>
        <end position="51"/>
    </location>
</feature>
<sequence>MGCVSSTTVPVAPDDDDGGEVKATRALRQSSTPCRRETIVKNSQQEEERLSEDDLIHRGIACAQAASVMKDAARRQEQLEEAKALLMEALSRQQIRTTTGMAPPSTSPKVSSQVLPDPVSVHLAAVLVSLGESPAEVRKRLSIAPMSSASGDRQDGSSLKSPCICPTPATTATNSPGGFINNIIGEQRSEAEKREVVSVQLLGEAEISPQHRTVLRTQNGCGDATRVVYTPDEALQRSPSLPVCTPDVLLKYQSLIQTCPSPAAFSPVTLSPFGREVDGLQIRVDCRHRSLSRHETRDTFARAPSAADYYDGDAGLDESVSVIDFDPDNDEPLSAEKCDEVLSEIVSQTGCSMGHSPASTPGSDWDISDFNPLLVENHDKSLTVFLHSGITGELVAKFVIELADKESIEQLYTALEESLQRECGLNLSETHWVRDNRKIRCDKRMLIAALASSGHCELRLCTVPKTPPAEMDVYMSTNSERIRLKSLAPHTLSPDRIATLYTCPLRRRLDYSVVLVSQMDSGNSCWLSGKALSIDYKGGVIQFTLTVAQVKSLLRRTQDGLFDIYLVVDGSLRSENRRTVVIIENSGVVPEGGVDDGVDMESSSCDSSDVASWAEFDPIL</sequence>
<keyword evidence="1" id="KW-0175">Coiled coil</keyword>
<accession>C5LZ95</accession>
<dbReference type="RefSeq" id="XP_002765172.1">
    <property type="nucleotide sequence ID" value="XM_002765126.1"/>
</dbReference>
<reference evidence="3 4" key="1">
    <citation type="submission" date="2008-07" db="EMBL/GenBank/DDBJ databases">
        <authorList>
            <person name="El-Sayed N."/>
            <person name="Caler E."/>
            <person name="Inman J."/>
            <person name="Amedeo P."/>
            <person name="Hass B."/>
            <person name="Wortman J."/>
        </authorList>
    </citation>
    <scope>NUCLEOTIDE SEQUENCE [LARGE SCALE GENOMIC DNA]</scope>
    <source>
        <strain evidence="4">ATCC 50983 / TXsc</strain>
    </source>
</reference>
<evidence type="ECO:0000256" key="1">
    <source>
        <dbReference type="SAM" id="Coils"/>
    </source>
</evidence>
<feature type="region of interest" description="Disordered" evidence="2">
    <location>
        <begin position="1"/>
        <end position="51"/>
    </location>
</feature>
<evidence type="ECO:0000313" key="4">
    <source>
        <dbReference type="Proteomes" id="UP000007800"/>
    </source>
</evidence>
<gene>
    <name evidence="3" type="ORF">Pmar_PMAR025512</name>
</gene>
<evidence type="ECO:0000313" key="3">
    <source>
        <dbReference type="EMBL" id="EEQ97889.1"/>
    </source>
</evidence>
<proteinExistence type="predicted"/>
<dbReference type="GeneID" id="9037703"/>
<dbReference type="AlphaFoldDB" id="C5LZ95"/>
<dbReference type="EMBL" id="GG686856">
    <property type="protein sequence ID" value="EEQ97889.1"/>
    <property type="molecule type" value="Genomic_DNA"/>
</dbReference>
<dbReference type="OMA" id="SAWNISD"/>
<dbReference type="OrthoDB" id="446214at2759"/>
<evidence type="ECO:0000256" key="2">
    <source>
        <dbReference type="SAM" id="MobiDB-lite"/>
    </source>
</evidence>